<organism evidence="1">
    <name type="scientific">marine metagenome</name>
    <dbReference type="NCBI Taxonomy" id="408172"/>
    <lineage>
        <taxon>unclassified sequences</taxon>
        <taxon>metagenomes</taxon>
        <taxon>ecological metagenomes</taxon>
    </lineage>
</organism>
<evidence type="ECO:0008006" key="2">
    <source>
        <dbReference type="Google" id="ProtNLM"/>
    </source>
</evidence>
<dbReference type="PANTHER" id="PTHR36453:SF1">
    <property type="entry name" value="RIGHT HANDED BETA HELIX DOMAIN-CONTAINING PROTEIN"/>
    <property type="match status" value="1"/>
</dbReference>
<dbReference type="AlphaFoldDB" id="A0A382AV55"/>
<evidence type="ECO:0000313" key="1">
    <source>
        <dbReference type="EMBL" id="SVB05395.1"/>
    </source>
</evidence>
<accession>A0A382AV55</accession>
<gene>
    <name evidence="1" type="ORF">METZ01_LOCUS158249</name>
</gene>
<feature type="non-terminal residue" evidence="1">
    <location>
        <position position="749"/>
    </location>
</feature>
<dbReference type="PANTHER" id="PTHR36453">
    <property type="entry name" value="SECRETED PROTEIN-RELATED"/>
    <property type="match status" value="1"/>
</dbReference>
<protein>
    <recommendedName>
        <fullName evidence="2">Right handed beta helix domain-containing protein</fullName>
    </recommendedName>
</protein>
<dbReference type="InterPro" id="IPR012334">
    <property type="entry name" value="Pectin_lyas_fold"/>
</dbReference>
<reference evidence="1" key="1">
    <citation type="submission" date="2018-05" db="EMBL/GenBank/DDBJ databases">
        <authorList>
            <person name="Lanie J.A."/>
            <person name="Ng W.-L."/>
            <person name="Kazmierczak K.M."/>
            <person name="Andrzejewski T.M."/>
            <person name="Davidsen T.M."/>
            <person name="Wayne K.J."/>
            <person name="Tettelin H."/>
            <person name="Glass J.I."/>
            <person name="Rusch D."/>
            <person name="Podicherti R."/>
            <person name="Tsui H.-C.T."/>
            <person name="Winkler M.E."/>
        </authorList>
    </citation>
    <scope>NUCLEOTIDE SEQUENCE</scope>
</reference>
<dbReference type="EMBL" id="UINC01026974">
    <property type="protein sequence ID" value="SVB05395.1"/>
    <property type="molecule type" value="Genomic_DNA"/>
</dbReference>
<feature type="non-terminal residue" evidence="1">
    <location>
        <position position="1"/>
    </location>
</feature>
<dbReference type="SUPFAM" id="SSF51126">
    <property type="entry name" value="Pectin lyase-like"/>
    <property type="match status" value="1"/>
</dbReference>
<dbReference type="Gene3D" id="2.160.20.10">
    <property type="entry name" value="Single-stranded right-handed beta-helix, Pectin lyase-like"/>
    <property type="match status" value="2"/>
</dbReference>
<dbReference type="InterPro" id="IPR011050">
    <property type="entry name" value="Pectin_lyase_fold/virulence"/>
</dbReference>
<proteinExistence type="predicted"/>
<name>A0A382AV55_9ZZZZ</name>
<sequence>PLIILSFLQAETLYVDSSSSCPTPDGSLECPYIKIQEAMDNVQQSDVVVIRAGNYFEHVKFSGTATAEQPIIIEAYPGERVVINGTIPITQNWETYNNSGHIIYKTHIDTAAIAEQMGESFKTVFQLFINDRMMIPSQIINYANPTDPTTGTPDYPQRGTVWEGKPDEFNQTKLLIDIDSPEEWSYSDSTGDLFIYTPDGTPPEGDNVRIRVLDRVLTSGTLTAYPNGIPYGIDGAEHITFKGIEFYAGAVGMFGTHNFTFENCKFFYSTDNGGFNSNTPGLPNPTSMNQFLNGSSARVINCEFKFINDYPLNIFDCDDSLVENCLFEYNDWTNGTHKWLYTGISEHCTVRYVTIQNSMSPGIFTGIRSLVEYCLIRNLYEGPTYDGENGNMLDGASIQRNSSSTYLSTTRYCWIIHGGNINGFRFDSNPGGIYGKIHHMVSIRNRRGFRLKGDHHQVHHLLAYDNQTKDISLPNYKYTNDEGNFNTNFSNSASEEMYECAAPNCNRLGVGWLEYDKELRDLAGLWEGPGNAEYVLEMENDYKQDWGKPQLELASYYSRYFTKDQQSYDFRPRNGSRFVDTGMIVDSINDGLDYDYPHPVSFPNQNRRFIGDAPDIGPYEYGDSVYWIPGYRYSYPSFPIPSNGANNVPSDYSLVFNYPYKNDYTNTQAVVTVNGPGVNRVVTLNYPDNVIFQDFHPSGIYNWNVTVDGISGGDWSFQVDNKLIPIHDRSVDVTLNESTEWLQDQVLTV</sequence>